<organism evidence="2 3">
    <name type="scientific">Allacma fusca</name>
    <dbReference type="NCBI Taxonomy" id="39272"/>
    <lineage>
        <taxon>Eukaryota</taxon>
        <taxon>Metazoa</taxon>
        <taxon>Ecdysozoa</taxon>
        <taxon>Arthropoda</taxon>
        <taxon>Hexapoda</taxon>
        <taxon>Collembola</taxon>
        <taxon>Symphypleona</taxon>
        <taxon>Sminthuridae</taxon>
        <taxon>Allacma</taxon>
    </lineage>
</organism>
<sequence length="144" mass="16383">MTSADAMAAQENITKKMTEMVDELDRTRLRKIQLQMHRCSVKCCENDAASLEQTQRCIEKCSQGVNNAQEYVQREVGHFQNRLQRCVLDCQDRAKDKLGPNPSELEIEDVKAGFENCAIKCVDSHVSLMPDLLKRMKKFLGSST</sequence>
<evidence type="ECO:0000313" key="3">
    <source>
        <dbReference type="Proteomes" id="UP000708208"/>
    </source>
</evidence>
<proteinExistence type="inferred from homology"/>
<dbReference type="InterPro" id="IPR008560">
    <property type="entry name" value="DUF842_euk"/>
</dbReference>
<dbReference type="PANTHER" id="PTHR21096">
    <property type="entry name" value="PROTEIN FAM136A"/>
    <property type="match status" value="1"/>
</dbReference>
<comment type="caution">
    <text evidence="2">The sequence shown here is derived from an EMBL/GenBank/DDBJ whole genome shotgun (WGS) entry which is preliminary data.</text>
</comment>
<dbReference type="PANTHER" id="PTHR21096:SF0">
    <property type="entry name" value="PROTEIN FAM136A"/>
    <property type="match status" value="1"/>
</dbReference>
<evidence type="ECO:0000256" key="1">
    <source>
        <dbReference type="ARBA" id="ARBA00009952"/>
    </source>
</evidence>
<gene>
    <name evidence="2" type="ORF">AFUS01_LOCUS41767</name>
</gene>
<dbReference type="Pfam" id="PF05811">
    <property type="entry name" value="DUF842"/>
    <property type="match status" value="1"/>
</dbReference>
<protein>
    <recommendedName>
        <fullName evidence="4">Protein FAM136A</fullName>
    </recommendedName>
</protein>
<dbReference type="EMBL" id="CAJVCH010563309">
    <property type="protein sequence ID" value="CAG7832059.1"/>
    <property type="molecule type" value="Genomic_DNA"/>
</dbReference>
<comment type="similarity">
    <text evidence="1">Belongs to the FAM136 family.</text>
</comment>
<reference evidence="2" key="1">
    <citation type="submission" date="2021-06" db="EMBL/GenBank/DDBJ databases">
        <authorList>
            <person name="Hodson N. C."/>
            <person name="Mongue J. A."/>
            <person name="Jaron S. K."/>
        </authorList>
    </citation>
    <scope>NUCLEOTIDE SEQUENCE</scope>
</reference>
<dbReference type="GO" id="GO:0005737">
    <property type="term" value="C:cytoplasm"/>
    <property type="evidence" value="ECO:0007669"/>
    <property type="project" value="TreeGrafter"/>
</dbReference>
<dbReference type="AlphaFoldDB" id="A0A8J2LFK8"/>
<keyword evidence="3" id="KW-1185">Reference proteome</keyword>
<name>A0A8J2LFK8_9HEXA</name>
<evidence type="ECO:0008006" key="4">
    <source>
        <dbReference type="Google" id="ProtNLM"/>
    </source>
</evidence>
<dbReference type="Proteomes" id="UP000708208">
    <property type="component" value="Unassembled WGS sequence"/>
</dbReference>
<dbReference type="OrthoDB" id="9975421at2759"/>
<accession>A0A8J2LFK8</accession>
<evidence type="ECO:0000313" key="2">
    <source>
        <dbReference type="EMBL" id="CAG7832059.1"/>
    </source>
</evidence>